<name>A0A0C2ISN3_THEKT</name>
<evidence type="ECO:0000313" key="2">
    <source>
        <dbReference type="Proteomes" id="UP000031668"/>
    </source>
</evidence>
<sequence>MSEVKLNENVPKMNVNYNDIFTSLVNRVFARRCCWACFVSLIILQYKLVYCKSLFLDSHRRLYEKNKKEKLRFDEVGKLVVDTTTVTDKNPFEPIFKVRKCELSSDLVSLRHEAIQPFETEEIFKSFKVKEHGGDVMNAYRLRDARHLARKYYLKIQKQTPPGYYDVPREYL</sequence>
<protein>
    <submittedName>
        <fullName evidence="1">Uncharacterized protein</fullName>
    </submittedName>
</protein>
<dbReference type="EMBL" id="JWZT01002857">
    <property type="protein sequence ID" value="KII68444.1"/>
    <property type="molecule type" value="Genomic_DNA"/>
</dbReference>
<keyword evidence="2" id="KW-1185">Reference proteome</keyword>
<reference evidence="1 2" key="1">
    <citation type="journal article" date="2014" name="Genome Biol. Evol.">
        <title>The genome of the myxosporean Thelohanellus kitauei shows adaptations to nutrient acquisition within its fish host.</title>
        <authorList>
            <person name="Yang Y."/>
            <person name="Xiong J."/>
            <person name="Zhou Z."/>
            <person name="Huo F."/>
            <person name="Miao W."/>
            <person name="Ran C."/>
            <person name="Liu Y."/>
            <person name="Zhang J."/>
            <person name="Feng J."/>
            <person name="Wang M."/>
            <person name="Wang M."/>
            <person name="Wang L."/>
            <person name="Yao B."/>
        </authorList>
    </citation>
    <scope>NUCLEOTIDE SEQUENCE [LARGE SCALE GENOMIC DNA]</scope>
    <source>
        <strain evidence="1">Wuqing</strain>
    </source>
</reference>
<gene>
    <name evidence="1" type="ORF">RF11_10801</name>
</gene>
<organism evidence="1 2">
    <name type="scientific">Thelohanellus kitauei</name>
    <name type="common">Myxosporean</name>
    <dbReference type="NCBI Taxonomy" id="669202"/>
    <lineage>
        <taxon>Eukaryota</taxon>
        <taxon>Metazoa</taxon>
        <taxon>Cnidaria</taxon>
        <taxon>Myxozoa</taxon>
        <taxon>Myxosporea</taxon>
        <taxon>Bivalvulida</taxon>
        <taxon>Platysporina</taxon>
        <taxon>Myxobolidae</taxon>
        <taxon>Thelohanellus</taxon>
    </lineage>
</organism>
<comment type="caution">
    <text evidence="1">The sequence shown here is derived from an EMBL/GenBank/DDBJ whole genome shotgun (WGS) entry which is preliminary data.</text>
</comment>
<dbReference type="Proteomes" id="UP000031668">
    <property type="component" value="Unassembled WGS sequence"/>
</dbReference>
<proteinExistence type="predicted"/>
<accession>A0A0C2ISN3</accession>
<dbReference type="AlphaFoldDB" id="A0A0C2ISN3"/>
<evidence type="ECO:0000313" key="1">
    <source>
        <dbReference type="EMBL" id="KII68444.1"/>
    </source>
</evidence>